<evidence type="ECO:0000313" key="2">
    <source>
        <dbReference type="EMBL" id="KAL2870489.1"/>
    </source>
</evidence>
<proteinExistence type="predicted"/>
<keyword evidence="3" id="KW-1185">Reference proteome</keyword>
<accession>A0ABR4M125</accession>
<feature type="region of interest" description="Disordered" evidence="1">
    <location>
        <begin position="101"/>
        <end position="164"/>
    </location>
</feature>
<dbReference type="EMBL" id="JBFXLQ010000006">
    <property type="protein sequence ID" value="KAL2870489.1"/>
    <property type="molecule type" value="Genomic_DNA"/>
</dbReference>
<evidence type="ECO:0000256" key="1">
    <source>
        <dbReference type="SAM" id="MobiDB-lite"/>
    </source>
</evidence>
<evidence type="ECO:0000313" key="3">
    <source>
        <dbReference type="Proteomes" id="UP001610432"/>
    </source>
</evidence>
<evidence type="ECO:0008006" key="4">
    <source>
        <dbReference type="Google" id="ProtNLM"/>
    </source>
</evidence>
<protein>
    <recommendedName>
        <fullName evidence="4">Suppressor of anucleate metulae protein B</fullName>
    </recommendedName>
</protein>
<dbReference type="GeneID" id="98143454"/>
<feature type="compositionally biased region" description="Polar residues" evidence="1">
    <location>
        <begin position="144"/>
        <end position="157"/>
    </location>
</feature>
<feature type="region of interest" description="Disordered" evidence="1">
    <location>
        <begin position="1"/>
        <end position="30"/>
    </location>
</feature>
<comment type="caution">
    <text evidence="2">The sequence shown here is derived from an EMBL/GenBank/DDBJ whole genome shotgun (WGS) entry which is preliminary data.</text>
</comment>
<organism evidence="2 3">
    <name type="scientific">Aspergillus lucknowensis</name>
    <dbReference type="NCBI Taxonomy" id="176173"/>
    <lineage>
        <taxon>Eukaryota</taxon>
        <taxon>Fungi</taxon>
        <taxon>Dikarya</taxon>
        <taxon>Ascomycota</taxon>
        <taxon>Pezizomycotina</taxon>
        <taxon>Eurotiomycetes</taxon>
        <taxon>Eurotiomycetidae</taxon>
        <taxon>Eurotiales</taxon>
        <taxon>Aspergillaceae</taxon>
        <taxon>Aspergillus</taxon>
        <taxon>Aspergillus subgen. Nidulantes</taxon>
    </lineage>
</organism>
<sequence>MPATQKSYSHNPTHLIRVPPGPSPSDGQGGLMRMAAHTGICDVCEGRNRGNMRRCSRCTWQTCHGECESNPRCSYQYNRRRCIHYCDPKHRVHQFQPASGDVCALQRNRPNRPRKRPSKSKRSGSQKGSSIESLSQHYVPGPSTGPTYADDNTSIHGGSHESSYDSNVLDGASRLYAISWEAWIDECSELYGDGPGNSHGCAMEKAKQALKDFNMRYLSIEDRVRDRELIETDYEADYDDDEEEDDIAVEPTFESSGEAAVWVSKGKILDIKYHGK</sequence>
<gene>
    <name evidence="2" type="ORF">BJX67DRAFT_345871</name>
</gene>
<feature type="compositionally biased region" description="Basic residues" evidence="1">
    <location>
        <begin position="109"/>
        <end position="124"/>
    </location>
</feature>
<dbReference type="RefSeq" id="XP_070889468.1">
    <property type="nucleotide sequence ID" value="XM_071028382.1"/>
</dbReference>
<reference evidence="2 3" key="1">
    <citation type="submission" date="2024-07" db="EMBL/GenBank/DDBJ databases">
        <title>Section-level genome sequencing and comparative genomics of Aspergillus sections Usti and Cavernicolus.</title>
        <authorList>
            <consortium name="Lawrence Berkeley National Laboratory"/>
            <person name="Nybo J.L."/>
            <person name="Vesth T.C."/>
            <person name="Theobald S."/>
            <person name="Frisvad J.C."/>
            <person name="Larsen T.O."/>
            <person name="Kjaerboelling I."/>
            <person name="Rothschild-Mancinelli K."/>
            <person name="Lyhne E.K."/>
            <person name="Kogle M.E."/>
            <person name="Barry K."/>
            <person name="Clum A."/>
            <person name="Na H."/>
            <person name="Ledsgaard L."/>
            <person name="Lin J."/>
            <person name="Lipzen A."/>
            <person name="Kuo A."/>
            <person name="Riley R."/>
            <person name="Mondo S."/>
            <person name="Labutti K."/>
            <person name="Haridas S."/>
            <person name="Pangalinan J."/>
            <person name="Salamov A.A."/>
            <person name="Simmons B.A."/>
            <person name="Magnuson J.K."/>
            <person name="Chen J."/>
            <person name="Drula E."/>
            <person name="Henrissat B."/>
            <person name="Wiebenga A."/>
            <person name="Lubbers R.J."/>
            <person name="Gomes A.C."/>
            <person name="Macurrencykelacurrency M.R."/>
            <person name="Stajich J."/>
            <person name="Grigoriev I.V."/>
            <person name="Mortensen U.H."/>
            <person name="De Vries R.P."/>
            <person name="Baker S.E."/>
            <person name="Andersen M.R."/>
        </authorList>
    </citation>
    <scope>NUCLEOTIDE SEQUENCE [LARGE SCALE GENOMIC DNA]</scope>
    <source>
        <strain evidence="2 3">CBS 449.75</strain>
    </source>
</reference>
<feature type="compositionally biased region" description="Polar residues" evidence="1">
    <location>
        <begin position="1"/>
        <end position="12"/>
    </location>
</feature>
<name>A0ABR4M125_9EURO</name>
<dbReference type="Proteomes" id="UP001610432">
    <property type="component" value="Unassembled WGS sequence"/>
</dbReference>